<name>A0ACD5U2M6_AVESA</name>
<dbReference type="EnsemblPlants" id="AVESA.00010b.r2.1DG0169280.1">
    <property type="protein sequence ID" value="AVESA.00010b.r2.1DG0169280.1.CDS"/>
    <property type="gene ID" value="AVESA.00010b.r2.1DG0169280"/>
</dbReference>
<reference evidence="1" key="2">
    <citation type="submission" date="2025-09" db="UniProtKB">
        <authorList>
            <consortium name="EnsemblPlants"/>
        </authorList>
    </citation>
    <scope>IDENTIFICATION</scope>
</reference>
<evidence type="ECO:0000313" key="1">
    <source>
        <dbReference type="EnsemblPlants" id="AVESA.00010b.r2.1DG0169280.1.CDS"/>
    </source>
</evidence>
<protein>
    <submittedName>
        <fullName evidence="1">Uncharacterized protein</fullName>
    </submittedName>
</protein>
<proteinExistence type="predicted"/>
<organism evidence="1 2">
    <name type="scientific">Avena sativa</name>
    <name type="common">Oat</name>
    <dbReference type="NCBI Taxonomy" id="4498"/>
    <lineage>
        <taxon>Eukaryota</taxon>
        <taxon>Viridiplantae</taxon>
        <taxon>Streptophyta</taxon>
        <taxon>Embryophyta</taxon>
        <taxon>Tracheophyta</taxon>
        <taxon>Spermatophyta</taxon>
        <taxon>Magnoliopsida</taxon>
        <taxon>Liliopsida</taxon>
        <taxon>Poales</taxon>
        <taxon>Poaceae</taxon>
        <taxon>BOP clade</taxon>
        <taxon>Pooideae</taxon>
        <taxon>Poodae</taxon>
        <taxon>Poeae</taxon>
        <taxon>Poeae Chloroplast Group 1 (Aveneae type)</taxon>
        <taxon>Aveninae</taxon>
        <taxon>Avena</taxon>
    </lineage>
</organism>
<accession>A0ACD5U2M6</accession>
<evidence type="ECO:0000313" key="2">
    <source>
        <dbReference type="Proteomes" id="UP001732700"/>
    </source>
</evidence>
<sequence>MPASGSARAEEEGTASAHSRTTSSSWSWSTSAAPAPRRASASSPAGGAASGPASPRSSSGTSRSTRWSRRSPSSPAPPCPASTSALPCGTGPSASGPRLTSLLRAAERLSPQELVLTIPPLMGTPYMSIDLPVFPGATSIRLVATFLRVRLPPSAAEGHFSALQALYLSGCIVHDLHAMVSRCPRLRGLTYKAPGGDNLKVHSASLEELVVENECAMTCSVDISGPVLKQLTSAVLARPGISVSILAPMLEMLSYKCLYYIPYSFRHWGLTSFSLTMATSPVHAPSLEIYAYFGFTSFRDANYSFAQEIQKHLLADISVLNLHLLMRGHVFGEFVLHLLERDRIRPAIRRLNVDLLKCEDHGDLYIYCSCHDDEMSWRTQTISLPHLEEVEIDGIKGVDHELDFLKLLLRCAPILTRMTVRLSEMLTTTDDACNKIYNIFKTYPSLECYVYLGTDKQVLYA</sequence>
<dbReference type="Proteomes" id="UP001732700">
    <property type="component" value="Chromosome 1D"/>
</dbReference>
<keyword evidence="2" id="KW-1185">Reference proteome</keyword>
<reference evidence="1" key="1">
    <citation type="submission" date="2021-05" db="EMBL/GenBank/DDBJ databases">
        <authorList>
            <person name="Scholz U."/>
            <person name="Mascher M."/>
            <person name="Fiebig A."/>
        </authorList>
    </citation>
    <scope>NUCLEOTIDE SEQUENCE [LARGE SCALE GENOMIC DNA]</scope>
</reference>